<gene>
    <name evidence="2" type="ORF">LCGC14_0954130</name>
</gene>
<evidence type="ECO:0000313" key="2">
    <source>
        <dbReference type="EMBL" id="KKN18589.1"/>
    </source>
</evidence>
<feature type="non-terminal residue" evidence="2">
    <location>
        <position position="1"/>
    </location>
</feature>
<organism evidence="2">
    <name type="scientific">marine sediment metagenome</name>
    <dbReference type="NCBI Taxonomy" id="412755"/>
    <lineage>
        <taxon>unclassified sequences</taxon>
        <taxon>metagenomes</taxon>
        <taxon>ecological metagenomes</taxon>
    </lineage>
</organism>
<feature type="region of interest" description="Disordered" evidence="1">
    <location>
        <begin position="82"/>
        <end position="182"/>
    </location>
</feature>
<dbReference type="AlphaFoldDB" id="A0A0F9NKW8"/>
<accession>A0A0F9NKW8</accession>
<comment type="caution">
    <text evidence="2">The sequence shown here is derived from an EMBL/GenBank/DDBJ whole genome shotgun (WGS) entry which is preliminary data.</text>
</comment>
<feature type="compositionally biased region" description="Gly residues" evidence="1">
    <location>
        <begin position="153"/>
        <end position="162"/>
    </location>
</feature>
<proteinExistence type="predicted"/>
<name>A0A0F9NKW8_9ZZZZ</name>
<protein>
    <submittedName>
        <fullName evidence="2">Uncharacterized protein</fullName>
    </submittedName>
</protein>
<feature type="compositionally biased region" description="Gly residues" evidence="1">
    <location>
        <begin position="97"/>
        <end position="119"/>
    </location>
</feature>
<evidence type="ECO:0000256" key="1">
    <source>
        <dbReference type="SAM" id="MobiDB-lite"/>
    </source>
</evidence>
<sequence length="236" mass="25112">LVYPKLDWDLLSLSNDVQYRNFLMNFDRLFPGQRKVSDSTFYQAAKIDKDAEREKLAKEHKENLQDQFDNAKIDQEYRKKFADEGLPFPADKVAQQQGGGAGGVGGAGGAPGTSPGPGGMALQPGQPAPMGGTGGGNLMGSPATPNAPVGQGNFSGDGGGKTPGVPRSPEASRMHSLDLQRSLTRSSIELEQELAEEATQLRKANADAGIDVGKIDEEIKSNLKSYENSQDSTDSE</sequence>
<dbReference type="EMBL" id="LAZR01003411">
    <property type="protein sequence ID" value="KKN18589.1"/>
    <property type="molecule type" value="Genomic_DNA"/>
</dbReference>
<reference evidence="2" key="1">
    <citation type="journal article" date="2015" name="Nature">
        <title>Complex archaea that bridge the gap between prokaryotes and eukaryotes.</title>
        <authorList>
            <person name="Spang A."/>
            <person name="Saw J.H."/>
            <person name="Jorgensen S.L."/>
            <person name="Zaremba-Niedzwiedzka K."/>
            <person name="Martijn J."/>
            <person name="Lind A.E."/>
            <person name="van Eijk R."/>
            <person name="Schleper C."/>
            <person name="Guy L."/>
            <person name="Ettema T.J."/>
        </authorList>
    </citation>
    <scope>NUCLEOTIDE SEQUENCE</scope>
</reference>